<feature type="domain" description="ABC3 transporter permease C-terminal" evidence="11">
    <location>
        <begin position="146"/>
        <end position="260"/>
    </location>
</feature>
<evidence type="ECO:0000256" key="4">
    <source>
        <dbReference type="ARBA" id="ARBA00022475"/>
    </source>
</evidence>
<evidence type="ECO:0000259" key="11">
    <source>
        <dbReference type="Pfam" id="PF02687"/>
    </source>
</evidence>
<feature type="transmembrane region" description="Helical" evidence="10">
    <location>
        <begin position="139"/>
        <end position="169"/>
    </location>
</feature>
<dbReference type="Pfam" id="PF18075">
    <property type="entry name" value="FtsX_ECD"/>
    <property type="match status" value="1"/>
</dbReference>
<keyword evidence="6 10" id="KW-0812">Transmembrane</keyword>
<dbReference type="InterPro" id="IPR003838">
    <property type="entry name" value="ABC3_permease_C"/>
</dbReference>
<evidence type="ECO:0000256" key="5">
    <source>
        <dbReference type="ARBA" id="ARBA00022618"/>
    </source>
</evidence>
<dbReference type="Pfam" id="PF02687">
    <property type="entry name" value="FtsX"/>
    <property type="match status" value="1"/>
</dbReference>
<protein>
    <recommendedName>
        <fullName evidence="3">Cell division protein FtsX</fullName>
    </recommendedName>
</protein>
<reference evidence="13" key="1">
    <citation type="journal article" date="2016" name="Genome Announc.">
        <title>Draft Genome Sequence of the Syntrophic Lactate-Degrading Bacterium Tepidanaerobacter syntrophicus JLT.</title>
        <authorList>
            <person name="Matsuura N."/>
            <person name="Ohashi A."/>
            <person name="Tourlousse D.M."/>
            <person name="Sekiguchi Y."/>
        </authorList>
    </citation>
    <scope>NUCLEOTIDE SEQUENCE [LARGE SCALE GENOMIC DNA]</scope>
    <source>
        <strain evidence="13">JL</strain>
    </source>
</reference>
<proteinExistence type="inferred from homology"/>
<comment type="subcellular location">
    <subcellularLocation>
        <location evidence="1">Cell membrane</location>
        <topology evidence="1">Multi-pass membrane protein</topology>
    </subcellularLocation>
</comment>
<dbReference type="AlphaFoldDB" id="A0A0U9HGF5"/>
<evidence type="ECO:0000256" key="6">
    <source>
        <dbReference type="ARBA" id="ARBA00022692"/>
    </source>
</evidence>
<evidence type="ECO:0000256" key="7">
    <source>
        <dbReference type="ARBA" id="ARBA00022989"/>
    </source>
</evidence>
<dbReference type="InterPro" id="IPR004513">
    <property type="entry name" value="FtsX"/>
</dbReference>
<keyword evidence="4" id="KW-1003">Cell membrane</keyword>
<dbReference type="STRING" id="224999.GCA_001485475_01808"/>
<dbReference type="GO" id="GO:0005886">
    <property type="term" value="C:plasma membrane"/>
    <property type="evidence" value="ECO:0007669"/>
    <property type="project" value="UniProtKB-SubCell"/>
</dbReference>
<dbReference type="Gene3D" id="3.30.70.3040">
    <property type="match status" value="1"/>
</dbReference>
<evidence type="ECO:0000256" key="10">
    <source>
        <dbReference type="SAM" id="Phobius"/>
    </source>
</evidence>
<evidence type="ECO:0000256" key="1">
    <source>
        <dbReference type="ARBA" id="ARBA00004651"/>
    </source>
</evidence>
<evidence type="ECO:0000256" key="8">
    <source>
        <dbReference type="ARBA" id="ARBA00023136"/>
    </source>
</evidence>
<keyword evidence="8 10" id="KW-0472">Membrane</keyword>
<evidence type="ECO:0000256" key="3">
    <source>
        <dbReference type="ARBA" id="ARBA00021907"/>
    </source>
</evidence>
<dbReference type="PANTHER" id="PTHR47755">
    <property type="entry name" value="CELL DIVISION PROTEIN FTSX"/>
    <property type="match status" value="1"/>
</dbReference>
<dbReference type="EMBL" id="DF977003">
    <property type="protein sequence ID" value="GAQ25773.1"/>
    <property type="molecule type" value="Genomic_DNA"/>
</dbReference>
<feature type="transmembrane region" description="Helical" evidence="10">
    <location>
        <begin position="190"/>
        <end position="217"/>
    </location>
</feature>
<accession>A0A0U9HGF5</accession>
<dbReference type="InterPro" id="IPR040690">
    <property type="entry name" value="FtsX_ECD"/>
</dbReference>
<feature type="transmembrane region" description="Helical" evidence="10">
    <location>
        <begin position="237"/>
        <end position="260"/>
    </location>
</feature>
<dbReference type="NCBIfam" id="NF038347">
    <property type="entry name" value="FtsX_Gpos"/>
    <property type="match status" value="1"/>
</dbReference>
<evidence type="ECO:0000313" key="13">
    <source>
        <dbReference type="EMBL" id="GAQ25773.1"/>
    </source>
</evidence>
<comment type="similarity">
    <text evidence="2">Belongs to the ABC-4 integral membrane protein family. FtsX subfamily.</text>
</comment>
<name>A0A0U9HGF5_9FIRM</name>
<dbReference type="PIRSF" id="PIRSF003097">
    <property type="entry name" value="FtsX"/>
    <property type="match status" value="1"/>
</dbReference>
<evidence type="ECO:0000256" key="9">
    <source>
        <dbReference type="ARBA" id="ARBA00023306"/>
    </source>
</evidence>
<keyword evidence="5 13" id="KW-0132">Cell division</keyword>
<evidence type="ECO:0000259" key="12">
    <source>
        <dbReference type="Pfam" id="PF18075"/>
    </source>
</evidence>
<evidence type="ECO:0000313" key="14">
    <source>
        <dbReference type="Proteomes" id="UP000062160"/>
    </source>
</evidence>
<evidence type="ECO:0000256" key="2">
    <source>
        <dbReference type="ARBA" id="ARBA00007379"/>
    </source>
</evidence>
<keyword evidence="14" id="KW-1185">Reference proteome</keyword>
<organism evidence="13">
    <name type="scientific">Tepidanaerobacter syntrophicus</name>
    <dbReference type="NCBI Taxonomy" id="224999"/>
    <lineage>
        <taxon>Bacteria</taxon>
        <taxon>Bacillati</taxon>
        <taxon>Bacillota</taxon>
        <taxon>Clostridia</taxon>
        <taxon>Thermosediminibacterales</taxon>
        <taxon>Tepidanaerobacteraceae</taxon>
        <taxon>Tepidanaerobacter</taxon>
    </lineage>
</organism>
<dbReference type="InterPro" id="IPR058204">
    <property type="entry name" value="FtsX_firmicutes-type"/>
</dbReference>
<keyword evidence="7 10" id="KW-1133">Transmembrane helix</keyword>
<dbReference type="PANTHER" id="PTHR47755:SF1">
    <property type="entry name" value="CELL DIVISION PROTEIN FTSX"/>
    <property type="match status" value="1"/>
</dbReference>
<gene>
    <name evidence="13" type="ORF">TSYNT_919</name>
</gene>
<sequence length="266" mass="29819">MASIGAVASALIILGSFLLLSVNFNYILKDVESQVEITAYLADSTKDEDITKLREELSNIPGVKEVDFIAKEAALEEFKKQIGEDLLEGMENPLPNSFRIKADDPHNVPAIAKKIENFSGIEEVKYGKGIVEKLFKIVYWIRIIGFVIMVVFTAISIFIIANTIRLTVFARRREISIMKYIGATDWFVRWPFLIEGMVLGLIGSFLAVAVLAVAYHYLYITVKLNIPMISLLPIEEFYNYAIGFLAIGMIIGAFGSSFSLKRFLNV</sequence>
<keyword evidence="9" id="KW-0131">Cell cycle</keyword>
<dbReference type="Proteomes" id="UP000062160">
    <property type="component" value="Unassembled WGS sequence"/>
</dbReference>
<dbReference type="GO" id="GO:0051301">
    <property type="term" value="P:cell division"/>
    <property type="evidence" value="ECO:0007669"/>
    <property type="project" value="UniProtKB-KW"/>
</dbReference>
<feature type="domain" description="FtsX extracellular" evidence="12">
    <location>
        <begin position="35"/>
        <end position="124"/>
    </location>
</feature>